<dbReference type="AlphaFoldDB" id="A0ABD3QT63"/>
<keyword evidence="16" id="KW-1185">Reference proteome</keyword>
<evidence type="ECO:0000256" key="7">
    <source>
        <dbReference type="ARBA" id="ARBA00023529"/>
    </source>
</evidence>
<keyword evidence="5 10" id="KW-0378">Hydrolase</keyword>
<evidence type="ECO:0000256" key="4">
    <source>
        <dbReference type="ARBA" id="ARBA00022729"/>
    </source>
</evidence>
<sequence>MLRSRGSRKTQAINNGKGEGDRSRVYVKYVSGGEGAVANALSAAGGKVHYAFDALNAFAVSVPTAALDGLSHNPNILLVEEDPVRSLTSIIPSTSAALPSPQRRAASTGQTVPYGVDIVQARDVWDSNRDGSVDAGAPTGSNRKVCIIDTGFLVSHEDLQGVSVTGYNGNLPWNEDGDGHGTHVAGTIVAVNNNLGVVGVTPGTVNVYIVRVFGNDGGWAYSSDLVDATNRCAVAGANIISMSLGGSFSSPTERTAFDALLNQKGILSIAAAGNSGDGTNSYPASYSSVMSVAAVDSGKVVATFSTRNAGVDLCAPGVGVLSTTISNKFVGVLTVANTTYAGSYIDGAAKVSASGELVYGGLCNSSGTWSGKVVLCQQRGSITFFDKVQNVLAGGGVAAVIYNNVAGVFYGSLSGSAIPAVGLGKVDGEYLVANNLGTPSVLSFVANYAFFDGTSMATPHVSAVAALVWSAKPTATNLDVRAALIATAEDLGMPGRDDLYGYGLVQAKRAMDYLLFSPSIQVGALSATKTISGTKWSATITIKVVDANNAIVSGALVTGAWSGAKTGTATCTTAPSGTCNVVASNMSGSTLTFTIQNLAKTGYSYNAGGNVITITKK</sequence>
<evidence type="ECO:0000313" key="16">
    <source>
        <dbReference type="Proteomes" id="UP001530315"/>
    </source>
</evidence>
<evidence type="ECO:0000313" key="15">
    <source>
        <dbReference type="EMBL" id="KAL3802716.1"/>
    </source>
</evidence>
<dbReference type="InterPro" id="IPR015500">
    <property type="entry name" value="Peptidase_S8_subtilisin-rel"/>
</dbReference>
<dbReference type="PROSITE" id="PS51892">
    <property type="entry name" value="SUBTILASE"/>
    <property type="match status" value="1"/>
</dbReference>
<dbReference type="PROSITE" id="PS00138">
    <property type="entry name" value="SUBTILASE_SER"/>
    <property type="match status" value="1"/>
</dbReference>
<dbReference type="Pfam" id="PF02225">
    <property type="entry name" value="PA"/>
    <property type="match status" value="1"/>
</dbReference>
<dbReference type="InterPro" id="IPR036852">
    <property type="entry name" value="Peptidase_S8/S53_dom_sf"/>
</dbReference>
<feature type="active site" description="Charge relay system" evidence="9 10">
    <location>
        <position position="455"/>
    </location>
</feature>
<dbReference type="Gene3D" id="3.40.50.200">
    <property type="entry name" value="Peptidase S8/S53 domain"/>
    <property type="match status" value="1"/>
</dbReference>
<dbReference type="GO" id="GO:0004252">
    <property type="term" value="F:serine-type endopeptidase activity"/>
    <property type="evidence" value="ECO:0007669"/>
    <property type="project" value="UniProtKB-UniRule"/>
</dbReference>
<dbReference type="PANTHER" id="PTHR43806">
    <property type="entry name" value="PEPTIDASE S8"/>
    <property type="match status" value="1"/>
</dbReference>
<feature type="active site" description="Charge relay system" evidence="9 10">
    <location>
        <position position="149"/>
    </location>
</feature>
<keyword evidence="3 10" id="KW-0645">Protease</keyword>
<protein>
    <recommendedName>
        <fullName evidence="8">subtilisin</fullName>
        <ecNumber evidence="8">3.4.21.62</ecNumber>
    </recommendedName>
</protein>
<dbReference type="EC" id="3.4.21.62" evidence="8"/>
<keyword evidence="4" id="KW-0732">Signal</keyword>
<feature type="active site" description="Charge relay system" evidence="9 10">
    <location>
        <position position="180"/>
    </location>
</feature>
<feature type="domain" description="PA" evidence="14">
    <location>
        <begin position="354"/>
        <end position="431"/>
    </location>
</feature>
<evidence type="ECO:0000256" key="3">
    <source>
        <dbReference type="ARBA" id="ARBA00022670"/>
    </source>
</evidence>
<feature type="region of interest" description="Disordered" evidence="12">
    <location>
        <begin position="1"/>
        <end position="20"/>
    </location>
</feature>
<dbReference type="Gene3D" id="3.30.70.80">
    <property type="entry name" value="Peptidase S8 propeptide/proteinase inhibitor I9"/>
    <property type="match status" value="1"/>
</dbReference>
<keyword evidence="2" id="KW-0134">Cell wall</keyword>
<dbReference type="PRINTS" id="PR00723">
    <property type="entry name" value="SUBTILISIN"/>
</dbReference>
<keyword evidence="6 10" id="KW-0720">Serine protease</keyword>
<evidence type="ECO:0000256" key="10">
    <source>
        <dbReference type="PROSITE-ProRule" id="PRU01240"/>
    </source>
</evidence>
<comment type="catalytic activity">
    <reaction evidence="7">
        <text>Hydrolysis of proteins with broad specificity for peptide bonds, and a preference for a large uncharged residue in P1. Hydrolyzes peptide amides.</text>
        <dbReference type="EC" id="3.4.21.62"/>
    </reaction>
</comment>
<feature type="domain" description="Peptidase S8/S53" evidence="13">
    <location>
        <begin position="438"/>
        <end position="503"/>
    </location>
</feature>
<evidence type="ECO:0000256" key="9">
    <source>
        <dbReference type="PIRSR" id="PIRSR615500-1"/>
    </source>
</evidence>
<dbReference type="InterPro" id="IPR023828">
    <property type="entry name" value="Peptidase_S8_Ser-AS"/>
</dbReference>
<dbReference type="Pfam" id="PF00082">
    <property type="entry name" value="Peptidase_S8"/>
    <property type="match status" value="2"/>
</dbReference>
<dbReference type="InterPro" id="IPR037045">
    <property type="entry name" value="S8pro/Inhibitor_I9_sf"/>
</dbReference>
<dbReference type="InterPro" id="IPR022398">
    <property type="entry name" value="Peptidase_S8_His-AS"/>
</dbReference>
<evidence type="ECO:0000259" key="13">
    <source>
        <dbReference type="Pfam" id="PF00082"/>
    </source>
</evidence>
<organism evidence="15 16">
    <name type="scientific">Stephanodiscus triporus</name>
    <dbReference type="NCBI Taxonomy" id="2934178"/>
    <lineage>
        <taxon>Eukaryota</taxon>
        <taxon>Sar</taxon>
        <taxon>Stramenopiles</taxon>
        <taxon>Ochrophyta</taxon>
        <taxon>Bacillariophyta</taxon>
        <taxon>Coscinodiscophyceae</taxon>
        <taxon>Thalassiosirophycidae</taxon>
        <taxon>Stephanodiscales</taxon>
        <taxon>Stephanodiscaceae</taxon>
        <taxon>Stephanodiscus</taxon>
    </lineage>
</organism>
<dbReference type="SUPFAM" id="SSF52743">
    <property type="entry name" value="Subtilisin-like"/>
    <property type="match status" value="1"/>
</dbReference>
<keyword evidence="2" id="KW-0964">Secreted</keyword>
<dbReference type="InterPro" id="IPR003137">
    <property type="entry name" value="PA_domain"/>
</dbReference>
<comment type="caution">
    <text evidence="15">The sequence shown here is derived from an EMBL/GenBank/DDBJ whole genome shotgun (WGS) entry which is preliminary data.</text>
</comment>
<dbReference type="InterPro" id="IPR023827">
    <property type="entry name" value="Peptidase_S8_Asp-AS"/>
</dbReference>
<evidence type="ECO:0000256" key="5">
    <source>
        <dbReference type="ARBA" id="ARBA00022801"/>
    </source>
</evidence>
<evidence type="ECO:0000256" key="8">
    <source>
        <dbReference type="ARBA" id="ARBA00023619"/>
    </source>
</evidence>
<dbReference type="PROSITE" id="PS00137">
    <property type="entry name" value="SUBTILASE_HIS"/>
    <property type="match status" value="1"/>
</dbReference>
<dbReference type="PROSITE" id="PS00136">
    <property type="entry name" value="SUBTILASE_ASP"/>
    <property type="match status" value="1"/>
</dbReference>
<gene>
    <name evidence="15" type="ORF">ACHAW5_000968</name>
</gene>
<evidence type="ECO:0000256" key="1">
    <source>
        <dbReference type="ARBA" id="ARBA00011073"/>
    </source>
</evidence>
<proteinExistence type="inferred from homology"/>
<evidence type="ECO:0000256" key="12">
    <source>
        <dbReference type="SAM" id="MobiDB-lite"/>
    </source>
</evidence>
<evidence type="ECO:0000256" key="2">
    <source>
        <dbReference type="ARBA" id="ARBA00022512"/>
    </source>
</evidence>
<dbReference type="InterPro" id="IPR050131">
    <property type="entry name" value="Peptidase_S8_subtilisin-like"/>
</dbReference>
<evidence type="ECO:0000256" key="11">
    <source>
        <dbReference type="RuleBase" id="RU003355"/>
    </source>
</evidence>
<comment type="similarity">
    <text evidence="1 10 11">Belongs to the peptidase S8 family.</text>
</comment>
<feature type="domain" description="Peptidase S8/S53" evidence="13">
    <location>
        <begin position="140"/>
        <end position="323"/>
    </location>
</feature>
<dbReference type="GO" id="GO:0006508">
    <property type="term" value="P:proteolysis"/>
    <property type="evidence" value="ECO:0007669"/>
    <property type="project" value="UniProtKB-KW"/>
</dbReference>
<dbReference type="EMBL" id="JALLAZ020000137">
    <property type="protein sequence ID" value="KAL3802716.1"/>
    <property type="molecule type" value="Genomic_DNA"/>
</dbReference>
<dbReference type="Gene3D" id="3.50.30.30">
    <property type="match status" value="1"/>
</dbReference>
<reference evidence="15 16" key="1">
    <citation type="submission" date="2024-10" db="EMBL/GenBank/DDBJ databases">
        <title>Updated reference genomes for cyclostephanoid diatoms.</title>
        <authorList>
            <person name="Roberts W.R."/>
            <person name="Alverson A.J."/>
        </authorList>
    </citation>
    <scope>NUCLEOTIDE SEQUENCE [LARGE SCALE GENOMIC DNA]</scope>
    <source>
        <strain evidence="15 16">AJA276-08</strain>
    </source>
</reference>
<dbReference type="PANTHER" id="PTHR43806:SF11">
    <property type="entry name" value="CEREVISIN-RELATED"/>
    <property type="match status" value="1"/>
</dbReference>
<dbReference type="InterPro" id="IPR000209">
    <property type="entry name" value="Peptidase_S8/S53_dom"/>
</dbReference>
<name>A0ABD3QT63_9STRA</name>
<dbReference type="Proteomes" id="UP001530315">
    <property type="component" value="Unassembled WGS sequence"/>
</dbReference>
<dbReference type="SUPFAM" id="SSF54897">
    <property type="entry name" value="Protease propeptides/inhibitors"/>
    <property type="match status" value="1"/>
</dbReference>
<evidence type="ECO:0000259" key="14">
    <source>
        <dbReference type="Pfam" id="PF02225"/>
    </source>
</evidence>
<evidence type="ECO:0000256" key="6">
    <source>
        <dbReference type="ARBA" id="ARBA00022825"/>
    </source>
</evidence>
<accession>A0ABD3QT63</accession>